<evidence type="ECO:0000256" key="4">
    <source>
        <dbReference type="SAM" id="MobiDB-lite"/>
    </source>
</evidence>
<dbReference type="EMBL" id="JYJG01000411">
    <property type="protein sequence ID" value="KJK38522.1"/>
    <property type="molecule type" value="Genomic_DNA"/>
</dbReference>
<reference evidence="6 7" key="1">
    <citation type="submission" date="2015-02" db="EMBL/GenBank/DDBJ databases">
        <authorList>
            <person name="Ju K.-S."/>
            <person name="Doroghazi J.R."/>
            <person name="Metcalf W."/>
        </authorList>
    </citation>
    <scope>NUCLEOTIDE SEQUENCE [LARGE SCALE GENOMIC DNA]</scope>
    <source>
        <strain evidence="6 7">NRRL B-16140</strain>
    </source>
</reference>
<dbReference type="Gene3D" id="1.10.10.10">
    <property type="entry name" value="Winged helix-like DNA-binding domain superfamily/Winged helix DNA-binding domain"/>
    <property type="match status" value="1"/>
</dbReference>
<keyword evidence="7" id="KW-1185">Reference proteome</keyword>
<dbReference type="PROSITE" id="PS00622">
    <property type="entry name" value="HTH_LUXR_1"/>
    <property type="match status" value="1"/>
</dbReference>
<dbReference type="GO" id="GO:0006355">
    <property type="term" value="P:regulation of DNA-templated transcription"/>
    <property type="evidence" value="ECO:0007669"/>
    <property type="project" value="InterPro"/>
</dbReference>
<dbReference type="PROSITE" id="PS50043">
    <property type="entry name" value="HTH_LUXR_2"/>
    <property type="match status" value="1"/>
</dbReference>
<dbReference type="CDD" id="cd06170">
    <property type="entry name" value="LuxR_C_like"/>
    <property type="match status" value="1"/>
</dbReference>
<dbReference type="PANTHER" id="PTHR44688">
    <property type="entry name" value="DNA-BINDING TRANSCRIPTIONAL ACTIVATOR DEVR_DOSR"/>
    <property type="match status" value="1"/>
</dbReference>
<dbReference type="AlphaFoldDB" id="A0A0F0GI80"/>
<feature type="compositionally biased region" description="Basic residues" evidence="4">
    <location>
        <begin position="1"/>
        <end position="15"/>
    </location>
</feature>
<dbReference type="InterPro" id="IPR016032">
    <property type="entry name" value="Sig_transdc_resp-reg_C-effctor"/>
</dbReference>
<dbReference type="GO" id="GO:0003677">
    <property type="term" value="F:DNA binding"/>
    <property type="evidence" value="ECO:0007669"/>
    <property type="project" value="UniProtKB-KW"/>
</dbReference>
<feature type="region of interest" description="Disordered" evidence="4">
    <location>
        <begin position="1"/>
        <end position="28"/>
    </location>
</feature>
<comment type="caution">
    <text evidence="6">The sequence shown here is derived from an EMBL/GenBank/DDBJ whole genome shotgun (WGS) entry which is preliminary data.</text>
</comment>
<feature type="domain" description="HTH luxR-type" evidence="5">
    <location>
        <begin position="20"/>
        <end position="83"/>
    </location>
</feature>
<keyword evidence="2" id="KW-0238">DNA-binding</keyword>
<evidence type="ECO:0000259" key="5">
    <source>
        <dbReference type="PROSITE" id="PS50043"/>
    </source>
</evidence>
<keyword evidence="3" id="KW-0804">Transcription</keyword>
<name>A0A0F0GI80_LENAE</name>
<evidence type="ECO:0000313" key="6">
    <source>
        <dbReference type="EMBL" id="KJK38522.1"/>
    </source>
</evidence>
<keyword evidence="1" id="KW-0805">Transcription regulation</keyword>
<dbReference type="PATRIC" id="fig|68170.10.peg.1159"/>
<evidence type="ECO:0000256" key="3">
    <source>
        <dbReference type="ARBA" id="ARBA00023163"/>
    </source>
</evidence>
<dbReference type="SMART" id="SM00421">
    <property type="entry name" value="HTH_LUXR"/>
    <property type="match status" value="1"/>
</dbReference>
<gene>
    <name evidence="6" type="ORF">UK23_41175</name>
</gene>
<evidence type="ECO:0000256" key="1">
    <source>
        <dbReference type="ARBA" id="ARBA00023015"/>
    </source>
</evidence>
<dbReference type="PRINTS" id="PR00038">
    <property type="entry name" value="HTHLUXR"/>
</dbReference>
<accession>A0A0F0GI80</accession>
<proteinExistence type="predicted"/>
<dbReference type="Pfam" id="PF00196">
    <property type="entry name" value="GerE"/>
    <property type="match status" value="1"/>
</dbReference>
<protein>
    <recommendedName>
        <fullName evidence="5">HTH luxR-type domain-containing protein</fullName>
    </recommendedName>
</protein>
<sequence>MGEHRRARMTARRVAHLTQKTSTHHELSEAELKVAKLAARGHTNREIADRLFITASTVEQHLTRVYRKLNVKYRTDLPAGLAG</sequence>
<dbReference type="InterPro" id="IPR000792">
    <property type="entry name" value="Tscrpt_reg_LuxR_C"/>
</dbReference>
<dbReference type="PANTHER" id="PTHR44688:SF16">
    <property type="entry name" value="DNA-BINDING TRANSCRIPTIONAL ACTIVATOR DEVR_DOSR"/>
    <property type="match status" value="1"/>
</dbReference>
<dbReference type="Proteomes" id="UP000033393">
    <property type="component" value="Unassembled WGS sequence"/>
</dbReference>
<dbReference type="SUPFAM" id="SSF46894">
    <property type="entry name" value="C-terminal effector domain of the bipartite response regulators"/>
    <property type="match status" value="1"/>
</dbReference>
<evidence type="ECO:0000313" key="7">
    <source>
        <dbReference type="Proteomes" id="UP000033393"/>
    </source>
</evidence>
<dbReference type="InterPro" id="IPR036388">
    <property type="entry name" value="WH-like_DNA-bd_sf"/>
</dbReference>
<organism evidence="6 7">
    <name type="scientific">Lentzea aerocolonigenes</name>
    <name type="common">Lechevalieria aerocolonigenes</name>
    <name type="synonym">Saccharothrix aerocolonigenes</name>
    <dbReference type="NCBI Taxonomy" id="68170"/>
    <lineage>
        <taxon>Bacteria</taxon>
        <taxon>Bacillati</taxon>
        <taxon>Actinomycetota</taxon>
        <taxon>Actinomycetes</taxon>
        <taxon>Pseudonocardiales</taxon>
        <taxon>Pseudonocardiaceae</taxon>
        <taxon>Lentzea</taxon>
    </lineage>
</organism>
<evidence type="ECO:0000256" key="2">
    <source>
        <dbReference type="ARBA" id="ARBA00023125"/>
    </source>
</evidence>